<accession>A0ABP0YDT0</accession>
<proteinExistence type="predicted"/>
<sequence length="639" mass="74015">MEFDLVNRPHQHPLFFNEDGRKINGEVAYCSRCRQPLRPPAFSCSDSDCNFHIHQSCLHLPSQIQSPFHPFHPLLRKTNNHFCTACWQMPSGDVYRCRKCNFQVDIRCVLADTKSSGLRPPSYFCSQCDTHFHQQCAELPRELYNLGFHQHPLFLLPNLSFANFLCGSCNNNCRKFVYTCPHTRLCKFNLHVACLQSFNHQHNFITFRNAMDSFDCQVCGKKGDGFPWFCEICHVLAHRKCAKSPLKLRTFGHHFHDLGLTYFRDNKIRYCKICGEKLEMKFAGYSCYECNYFTHLDCAETQRLDPQSTPMVDSTMDYSSTQNDEQDNEIQCSVHSHNLNFFVPEEIEGKGDRICDGCMKGLLSPSYGCQQCDFFVHKECAKLPKTKTHFLHQHLLTLISIPNFIFHCEACREYFHGFAYHCKKCLSTFDIRCTSIKIPFKHPGHPHPLSLDRTNEEHNCEGCGEGVKNRVSFRCVGCNFCLDAKCATLPLTVRYRFEEHPLNLKFVEEEEGDEYYCDVCEEEREAWIWCYSCRRCNFVGHLGCVLGEFPFVKSKIHEAHRHPLSMVMKGKEESGKHSKNCGSCGEWCGEKLAFQCGTCKFNVHAIGRCYHQQLKQGKLAYTHSNFYSRGVELYEQPTT</sequence>
<dbReference type="Gene3D" id="3.30.60.20">
    <property type="match status" value="1"/>
</dbReference>
<dbReference type="PANTHER" id="PTHR32410:SF216">
    <property type="entry name" value="PHORBOL-ESTER_DAG-TYPE DOMAIN-CONTAINING PROTEIN"/>
    <property type="match status" value="1"/>
</dbReference>
<feature type="domain" description="Phorbol-ester/DAG-type" evidence="5">
    <location>
        <begin position="252"/>
        <end position="300"/>
    </location>
</feature>
<dbReference type="Pfam" id="PF03107">
    <property type="entry name" value="C1_2"/>
    <property type="match status" value="5"/>
</dbReference>
<keyword evidence="1" id="KW-0479">Metal-binding</keyword>
<dbReference type="SUPFAM" id="SSF57889">
    <property type="entry name" value="Cysteine-rich domain"/>
    <property type="match status" value="5"/>
</dbReference>
<dbReference type="PROSITE" id="PS50081">
    <property type="entry name" value="ZF_DAG_PE_2"/>
    <property type="match status" value="1"/>
</dbReference>
<dbReference type="SMART" id="SM00249">
    <property type="entry name" value="PHD"/>
    <property type="match status" value="5"/>
</dbReference>
<dbReference type="SMART" id="SM00109">
    <property type="entry name" value="C1"/>
    <property type="match status" value="6"/>
</dbReference>
<evidence type="ECO:0000256" key="1">
    <source>
        <dbReference type="ARBA" id="ARBA00022723"/>
    </source>
</evidence>
<dbReference type="InterPro" id="IPR046349">
    <property type="entry name" value="C1-like_sf"/>
</dbReference>
<evidence type="ECO:0000313" key="6">
    <source>
        <dbReference type="EMBL" id="CAK9317256.1"/>
    </source>
</evidence>
<dbReference type="PANTHER" id="PTHR32410">
    <property type="entry name" value="CYSTEINE/HISTIDINE-RICH C1 DOMAIN FAMILY PROTEIN"/>
    <property type="match status" value="1"/>
</dbReference>
<evidence type="ECO:0000256" key="3">
    <source>
        <dbReference type="ARBA" id="ARBA00022771"/>
    </source>
</evidence>
<dbReference type="Proteomes" id="UP001642487">
    <property type="component" value="Chromosome 3"/>
</dbReference>
<dbReference type="InterPro" id="IPR053192">
    <property type="entry name" value="Vacuole_Formation_Reg"/>
</dbReference>
<dbReference type="InterPro" id="IPR001965">
    <property type="entry name" value="Znf_PHD"/>
</dbReference>
<dbReference type="InterPro" id="IPR004146">
    <property type="entry name" value="DC1"/>
</dbReference>
<dbReference type="InterPro" id="IPR002219">
    <property type="entry name" value="PKC_DAG/PE"/>
</dbReference>
<name>A0ABP0YDT0_9ROSI</name>
<dbReference type="EMBL" id="OZ021737">
    <property type="protein sequence ID" value="CAK9317256.1"/>
    <property type="molecule type" value="Genomic_DNA"/>
</dbReference>
<evidence type="ECO:0000256" key="2">
    <source>
        <dbReference type="ARBA" id="ARBA00022737"/>
    </source>
</evidence>
<gene>
    <name evidence="6" type="ORF">CITCOLO1_LOCUS9158</name>
</gene>
<keyword evidence="3" id="KW-0863">Zinc-finger</keyword>
<organism evidence="6 7">
    <name type="scientific">Citrullus colocynthis</name>
    <name type="common">colocynth</name>
    <dbReference type="NCBI Taxonomy" id="252529"/>
    <lineage>
        <taxon>Eukaryota</taxon>
        <taxon>Viridiplantae</taxon>
        <taxon>Streptophyta</taxon>
        <taxon>Embryophyta</taxon>
        <taxon>Tracheophyta</taxon>
        <taxon>Spermatophyta</taxon>
        <taxon>Magnoliopsida</taxon>
        <taxon>eudicotyledons</taxon>
        <taxon>Gunneridae</taxon>
        <taxon>Pentapetalae</taxon>
        <taxon>rosids</taxon>
        <taxon>fabids</taxon>
        <taxon>Cucurbitales</taxon>
        <taxon>Cucurbitaceae</taxon>
        <taxon>Benincaseae</taxon>
        <taxon>Citrullus</taxon>
    </lineage>
</organism>
<keyword evidence="4" id="KW-0862">Zinc</keyword>
<reference evidence="6 7" key="1">
    <citation type="submission" date="2024-03" db="EMBL/GenBank/DDBJ databases">
        <authorList>
            <person name="Gkanogiannis A."/>
            <person name="Becerra Lopez-Lavalle L."/>
        </authorList>
    </citation>
    <scope>NUCLEOTIDE SEQUENCE [LARGE SCALE GENOMIC DNA]</scope>
</reference>
<evidence type="ECO:0000256" key="4">
    <source>
        <dbReference type="ARBA" id="ARBA00022833"/>
    </source>
</evidence>
<protein>
    <recommendedName>
        <fullName evidence="5">Phorbol-ester/DAG-type domain-containing protein</fullName>
    </recommendedName>
</protein>
<evidence type="ECO:0000313" key="7">
    <source>
        <dbReference type="Proteomes" id="UP001642487"/>
    </source>
</evidence>
<evidence type="ECO:0000259" key="5">
    <source>
        <dbReference type="PROSITE" id="PS50081"/>
    </source>
</evidence>
<keyword evidence="7" id="KW-1185">Reference proteome</keyword>
<keyword evidence="2" id="KW-0677">Repeat</keyword>